<gene>
    <name evidence="2" type="ORF">QWZ14_20580</name>
</gene>
<dbReference type="RefSeq" id="WP_290318733.1">
    <property type="nucleotide sequence ID" value="NZ_JAUFPN010000182.1"/>
</dbReference>
<dbReference type="PANTHER" id="PTHR11895:SF176">
    <property type="entry name" value="AMIDASE AMID-RELATED"/>
    <property type="match status" value="1"/>
</dbReference>
<dbReference type="InterPro" id="IPR020556">
    <property type="entry name" value="Amidase_CS"/>
</dbReference>
<proteinExistence type="predicted"/>
<dbReference type="SUPFAM" id="SSF75304">
    <property type="entry name" value="Amidase signature (AS) enzymes"/>
    <property type="match status" value="1"/>
</dbReference>
<dbReference type="InterPro" id="IPR036928">
    <property type="entry name" value="AS_sf"/>
</dbReference>
<dbReference type="PANTHER" id="PTHR11895">
    <property type="entry name" value="TRANSAMIDASE"/>
    <property type="match status" value="1"/>
</dbReference>
<feature type="domain" description="Amidase" evidence="1">
    <location>
        <begin position="26"/>
        <end position="445"/>
    </location>
</feature>
<organism evidence="2 3">
    <name type="scientific">Paeniroseomonas aquatica</name>
    <dbReference type="NCBI Taxonomy" id="373043"/>
    <lineage>
        <taxon>Bacteria</taxon>
        <taxon>Pseudomonadati</taxon>
        <taxon>Pseudomonadota</taxon>
        <taxon>Alphaproteobacteria</taxon>
        <taxon>Acetobacterales</taxon>
        <taxon>Acetobacteraceae</taxon>
        <taxon>Paeniroseomonas</taxon>
    </lineage>
</organism>
<accession>A0ABT8AAM6</accession>
<name>A0ABT8AAM6_9PROT</name>
<sequence length="467" mass="48748">MSAPPVPSLAEASAGIADGTLSPVALCEQALARIAALEPALNAFILLTADRARAAAATAEAEIKAGRSRGPLHGIPYALKDIYDVAGLPTTAHSRVLIGRNTPVADSDAAARLEAAGMVLLGKLATHEFARGGVRDDDLPFPRAKNPWNPLHFAGGSSSGSGAGVSSGMMALAMGSDTGGSIRLPAAFSGCVGLKPTYGRLSRRGVVPLSFGMDHTGPLTRTVEDCALAMQVLAGHDPEDPGSAPVPVGDYMSGLRDGVAGLRLGYARAYNIEAGVDAEALAANDAAVEVLAKLGAGIVEVAMPSLKRFEAAVWTIIHAESFAIHQQDLRQRPEAYGRTTRERIMLGAFVTGPQYVQAQRLRLSLMREVDALFGEVDAILCAPAHGAAPLAAESDDGPWRRAQPITAAFNVTGHPALCLPAGFAANGLPLSLQIVGRNFDEATVLRIGQAYEQATEWHTRRPPEAWA</sequence>
<evidence type="ECO:0000313" key="3">
    <source>
        <dbReference type="Proteomes" id="UP001529369"/>
    </source>
</evidence>
<dbReference type="PROSITE" id="PS00571">
    <property type="entry name" value="AMIDASES"/>
    <property type="match status" value="1"/>
</dbReference>
<evidence type="ECO:0000259" key="1">
    <source>
        <dbReference type="Pfam" id="PF01425"/>
    </source>
</evidence>
<evidence type="ECO:0000313" key="2">
    <source>
        <dbReference type="EMBL" id="MDN3566779.1"/>
    </source>
</evidence>
<dbReference type="InterPro" id="IPR000120">
    <property type="entry name" value="Amidase"/>
</dbReference>
<reference evidence="3" key="1">
    <citation type="journal article" date="2019" name="Int. J. Syst. Evol. Microbiol.">
        <title>The Global Catalogue of Microorganisms (GCM) 10K type strain sequencing project: providing services to taxonomists for standard genome sequencing and annotation.</title>
        <authorList>
            <consortium name="The Broad Institute Genomics Platform"/>
            <consortium name="The Broad Institute Genome Sequencing Center for Infectious Disease"/>
            <person name="Wu L."/>
            <person name="Ma J."/>
        </authorList>
    </citation>
    <scope>NUCLEOTIDE SEQUENCE [LARGE SCALE GENOMIC DNA]</scope>
    <source>
        <strain evidence="3">CECT 7131</strain>
    </source>
</reference>
<comment type="caution">
    <text evidence="2">The sequence shown here is derived from an EMBL/GenBank/DDBJ whole genome shotgun (WGS) entry which is preliminary data.</text>
</comment>
<dbReference type="EMBL" id="JAUFPN010000182">
    <property type="protein sequence ID" value="MDN3566779.1"/>
    <property type="molecule type" value="Genomic_DNA"/>
</dbReference>
<keyword evidence="3" id="KW-1185">Reference proteome</keyword>
<dbReference type="Proteomes" id="UP001529369">
    <property type="component" value="Unassembled WGS sequence"/>
</dbReference>
<dbReference type="Pfam" id="PF01425">
    <property type="entry name" value="Amidase"/>
    <property type="match status" value="1"/>
</dbReference>
<dbReference type="InterPro" id="IPR023631">
    <property type="entry name" value="Amidase_dom"/>
</dbReference>
<protein>
    <submittedName>
        <fullName evidence="2">Amidase</fullName>
    </submittedName>
</protein>
<dbReference type="Gene3D" id="3.90.1300.10">
    <property type="entry name" value="Amidase signature (AS) domain"/>
    <property type="match status" value="1"/>
</dbReference>